<dbReference type="Proteomes" id="UP001058974">
    <property type="component" value="Chromosome 4"/>
</dbReference>
<reference evidence="8 9" key="1">
    <citation type="journal article" date="2022" name="Nat. Genet.">
        <title>Improved pea reference genome and pan-genome highlight genomic features and evolutionary characteristics.</title>
        <authorList>
            <person name="Yang T."/>
            <person name="Liu R."/>
            <person name="Luo Y."/>
            <person name="Hu S."/>
            <person name="Wang D."/>
            <person name="Wang C."/>
            <person name="Pandey M.K."/>
            <person name="Ge S."/>
            <person name="Xu Q."/>
            <person name="Li N."/>
            <person name="Li G."/>
            <person name="Huang Y."/>
            <person name="Saxena R.K."/>
            <person name="Ji Y."/>
            <person name="Li M."/>
            <person name="Yan X."/>
            <person name="He Y."/>
            <person name="Liu Y."/>
            <person name="Wang X."/>
            <person name="Xiang C."/>
            <person name="Varshney R.K."/>
            <person name="Ding H."/>
            <person name="Gao S."/>
            <person name="Zong X."/>
        </authorList>
    </citation>
    <scope>NUCLEOTIDE SEQUENCE [LARGE SCALE GENOMIC DNA]</scope>
    <source>
        <strain evidence="8 9">cv. Zhongwan 6</strain>
    </source>
</reference>
<dbReference type="GO" id="GO:0016020">
    <property type="term" value="C:membrane"/>
    <property type="evidence" value="ECO:0007669"/>
    <property type="project" value="UniProtKB-SubCell"/>
</dbReference>
<dbReference type="GO" id="GO:0005737">
    <property type="term" value="C:cytoplasm"/>
    <property type="evidence" value="ECO:0007669"/>
    <property type="project" value="UniProtKB-ARBA"/>
</dbReference>
<evidence type="ECO:0000256" key="7">
    <source>
        <dbReference type="SAM" id="Phobius"/>
    </source>
</evidence>
<dbReference type="AlphaFoldDB" id="A0A9D4X752"/>
<evidence type="ECO:0000313" key="9">
    <source>
        <dbReference type="Proteomes" id="UP001058974"/>
    </source>
</evidence>
<keyword evidence="4 7" id="KW-1133">Transmembrane helix</keyword>
<comment type="caution">
    <text evidence="8">The sequence shown here is derived from an EMBL/GenBank/DDBJ whole genome shotgun (WGS) entry which is preliminary data.</text>
</comment>
<evidence type="ECO:0000256" key="1">
    <source>
        <dbReference type="ARBA" id="ARBA00004141"/>
    </source>
</evidence>
<feature type="transmembrane region" description="Helical" evidence="7">
    <location>
        <begin position="64"/>
        <end position="83"/>
    </location>
</feature>
<dbReference type="Gramene" id="Psat04G0106800-T1">
    <property type="protein sequence ID" value="KAI5415888.1"/>
    <property type="gene ID" value="KIW84_041068"/>
</dbReference>
<accession>A0A9D4X752</accession>
<dbReference type="PANTHER" id="PTHR31621">
    <property type="entry name" value="PROTEIN DMP3"/>
    <property type="match status" value="1"/>
</dbReference>
<dbReference type="PANTHER" id="PTHR31621:SF55">
    <property type="entry name" value="PROTEIN, PUTATIVE-RELATED"/>
    <property type="match status" value="1"/>
</dbReference>
<protein>
    <submittedName>
        <fullName evidence="8">Uncharacterized protein</fullName>
    </submittedName>
</protein>
<evidence type="ECO:0000256" key="5">
    <source>
        <dbReference type="ARBA" id="ARBA00023136"/>
    </source>
</evidence>
<evidence type="ECO:0000256" key="2">
    <source>
        <dbReference type="ARBA" id="ARBA00008707"/>
    </source>
</evidence>
<feature type="transmembrane region" description="Helical" evidence="7">
    <location>
        <begin position="125"/>
        <end position="141"/>
    </location>
</feature>
<evidence type="ECO:0000313" key="8">
    <source>
        <dbReference type="EMBL" id="KAI5415888.1"/>
    </source>
</evidence>
<feature type="transmembrane region" description="Helical" evidence="7">
    <location>
        <begin position="33"/>
        <end position="52"/>
    </location>
</feature>
<name>A0A9D4X752_PEA</name>
<keyword evidence="3 7" id="KW-0812">Transmembrane</keyword>
<gene>
    <name evidence="8" type="ORF">KIW84_041068</name>
</gene>
<evidence type="ECO:0000256" key="6">
    <source>
        <dbReference type="SAM" id="MobiDB-lite"/>
    </source>
</evidence>
<comment type="subcellular location">
    <subcellularLocation>
        <location evidence="1">Membrane</location>
        <topology evidence="1">Multi-pass membrane protein</topology>
    </subcellularLocation>
</comment>
<dbReference type="GO" id="GO:0010256">
    <property type="term" value="P:endomembrane system organization"/>
    <property type="evidence" value="ECO:0007669"/>
    <property type="project" value="TreeGrafter"/>
</dbReference>
<proteinExistence type="inferred from homology"/>
<dbReference type="EMBL" id="JAMSHJ010000004">
    <property type="protein sequence ID" value="KAI5415888.1"/>
    <property type="molecule type" value="Genomic_DNA"/>
</dbReference>
<feature type="transmembrane region" description="Helical" evidence="7">
    <location>
        <begin position="161"/>
        <end position="179"/>
    </location>
</feature>
<dbReference type="Gramene" id="Psat4g028800.1">
    <property type="protein sequence ID" value="Psat4g028800.1.cds1"/>
    <property type="gene ID" value="Psat4g028800"/>
</dbReference>
<evidence type="ECO:0000256" key="4">
    <source>
        <dbReference type="ARBA" id="ARBA00022989"/>
    </source>
</evidence>
<organism evidence="8 9">
    <name type="scientific">Pisum sativum</name>
    <name type="common">Garden pea</name>
    <name type="synonym">Lathyrus oleraceus</name>
    <dbReference type="NCBI Taxonomy" id="3888"/>
    <lineage>
        <taxon>Eukaryota</taxon>
        <taxon>Viridiplantae</taxon>
        <taxon>Streptophyta</taxon>
        <taxon>Embryophyta</taxon>
        <taxon>Tracheophyta</taxon>
        <taxon>Spermatophyta</taxon>
        <taxon>Magnoliopsida</taxon>
        <taxon>eudicotyledons</taxon>
        <taxon>Gunneridae</taxon>
        <taxon>Pentapetalae</taxon>
        <taxon>rosids</taxon>
        <taxon>fabids</taxon>
        <taxon>Fabales</taxon>
        <taxon>Fabaceae</taxon>
        <taxon>Papilionoideae</taxon>
        <taxon>50 kb inversion clade</taxon>
        <taxon>NPAAA clade</taxon>
        <taxon>Hologalegina</taxon>
        <taxon>IRL clade</taxon>
        <taxon>Fabeae</taxon>
        <taxon>Lathyrus</taxon>
    </lineage>
</organism>
<dbReference type="InterPro" id="IPR007770">
    <property type="entry name" value="DMP"/>
</dbReference>
<dbReference type="OrthoDB" id="1928191at2759"/>
<feature type="compositionally biased region" description="Polar residues" evidence="6">
    <location>
        <begin position="200"/>
        <end position="216"/>
    </location>
</feature>
<keyword evidence="5 7" id="KW-0472">Membrane</keyword>
<keyword evidence="9" id="KW-1185">Reference proteome</keyword>
<comment type="similarity">
    <text evidence="2">Belongs to the plant DMP1 protein family.</text>
</comment>
<feature type="region of interest" description="Disordered" evidence="6">
    <location>
        <begin position="190"/>
        <end position="216"/>
    </location>
</feature>
<evidence type="ECO:0000256" key="3">
    <source>
        <dbReference type="ARBA" id="ARBA00022692"/>
    </source>
</evidence>
<dbReference type="Pfam" id="PF05078">
    <property type="entry name" value="DUF679"/>
    <property type="match status" value="1"/>
</dbReference>
<sequence length="216" mass="23794">MNKKSENETLNTDTTTAAISSIKNSSTGGIGSLIKLLPTGTIFLFQFLNPVVTNSGHCKTSNKYLTSILLLTCGFNCFFSTFTDSYTGSDKKRHYGIVTTKGLWPSPEPTSSVDLSKYRLRAGDFVHAALSLLIFAILGLLDTNTVHCFYPSFESTQQRLLQVLPPVIGVFVGWIFVIFPQHRHGIGYPVTTDDSHESSRISNNTEESPQNPTHNV</sequence>